<feature type="region of interest" description="Disordered" evidence="1">
    <location>
        <begin position="122"/>
        <end position="206"/>
    </location>
</feature>
<dbReference type="Proteomes" id="UP000054549">
    <property type="component" value="Unassembled WGS sequence"/>
</dbReference>
<evidence type="ECO:0000313" key="3">
    <source>
        <dbReference type="Proteomes" id="UP000054549"/>
    </source>
</evidence>
<gene>
    <name evidence="2" type="ORF">M378DRAFT_179137</name>
</gene>
<name>A0A0C2SKD8_AMAMK</name>
<evidence type="ECO:0000313" key="2">
    <source>
        <dbReference type="EMBL" id="KIL63675.1"/>
    </source>
</evidence>
<dbReference type="EMBL" id="KN818256">
    <property type="protein sequence ID" value="KIL63675.1"/>
    <property type="molecule type" value="Genomic_DNA"/>
</dbReference>
<protein>
    <submittedName>
        <fullName evidence="2">Uncharacterized protein</fullName>
    </submittedName>
</protein>
<dbReference type="InParanoid" id="A0A0C2SKD8"/>
<reference evidence="2 3" key="1">
    <citation type="submission" date="2014-04" db="EMBL/GenBank/DDBJ databases">
        <title>Evolutionary Origins and Diversification of the Mycorrhizal Mutualists.</title>
        <authorList>
            <consortium name="DOE Joint Genome Institute"/>
            <consortium name="Mycorrhizal Genomics Consortium"/>
            <person name="Kohler A."/>
            <person name="Kuo A."/>
            <person name="Nagy L.G."/>
            <person name="Floudas D."/>
            <person name="Copeland A."/>
            <person name="Barry K.W."/>
            <person name="Cichocki N."/>
            <person name="Veneault-Fourrey C."/>
            <person name="LaButti K."/>
            <person name="Lindquist E.A."/>
            <person name="Lipzen A."/>
            <person name="Lundell T."/>
            <person name="Morin E."/>
            <person name="Murat C."/>
            <person name="Riley R."/>
            <person name="Ohm R."/>
            <person name="Sun H."/>
            <person name="Tunlid A."/>
            <person name="Henrissat B."/>
            <person name="Grigoriev I.V."/>
            <person name="Hibbett D.S."/>
            <person name="Martin F."/>
        </authorList>
    </citation>
    <scope>NUCLEOTIDE SEQUENCE [LARGE SCALE GENOMIC DNA]</scope>
    <source>
        <strain evidence="2 3">Koide BX008</strain>
    </source>
</reference>
<keyword evidence="3" id="KW-1185">Reference proteome</keyword>
<dbReference type="PRINTS" id="PR00049">
    <property type="entry name" value="WILMSTUMOUR"/>
</dbReference>
<sequence length="318" mass="33248">MEVHFWSVNCTKEKETGVTNICLGTIGTAGGRLGSSTAQLGILKAMIPPAAPPPAIPPPPIHLKRRDLSSPITHLELLEKRRRKGKGGPDKSPSLFKSVAGAIGTAGGRLGSSTAQLGILKKMIPPAPPPPPTPQQPGQSPPKPVSPPSPPPSHPPSPPPSPPPPPPPPPPPASQSPFIPPAVPPFPHFPPSLPPPVPHVRRRSLSRPIGRLDTFEKRRMRRRGGADKTPSMFKSVSGAVGTMGGPPVQRRDLSRPVALNTGGNVGAFAPGLLIKNAFSRVGQPPRVGVDLMLMNLKTNGKPEGLIAFFDGVAKGFSV</sequence>
<evidence type="ECO:0000256" key="1">
    <source>
        <dbReference type="SAM" id="MobiDB-lite"/>
    </source>
</evidence>
<dbReference type="STRING" id="946122.A0A0C2SKD8"/>
<proteinExistence type="predicted"/>
<feature type="region of interest" description="Disordered" evidence="1">
    <location>
        <begin position="221"/>
        <end position="248"/>
    </location>
</feature>
<feature type="compositionally biased region" description="Pro residues" evidence="1">
    <location>
        <begin position="125"/>
        <end position="198"/>
    </location>
</feature>
<organism evidence="2 3">
    <name type="scientific">Amanita muscaria (strain Koide BX008)</name>
    <dbReference type="NCBI Taxonomy" id="946122"/>
    <lineage>
        <taxon>Eukaryota</taxon>
        <taxon>Fungi</taxon>
        <taxon>Dikarya</taxon>
        <taxon>Basidiomycota</taxon>
        <taxon>Agaricomycotina</taxon>
        <taxon>Agaricomycetes</taxon>
        <taxon>Agaricomycetidae</taxon>
        <taxon>Agaricales</taxon>
        <taxon>Pluteineae</taxon>
        <taxon>Amanitaceae</taxon>
        <taxon>Amanita</taxon>
    </lineage>
</organism>
<accession>A0A0C2SKD8</accession>
<dbReference type="AlphaFoldDB" id="A0A0C2SKD8"/>
<dbReference type="HOGENOM" id="CLU_874263_0_0_1"/>